<protein>
    <submittedName>
        <fullName evidence="2">Uncharacterized protein</fullName>
    </submittedName>
</protein>
<sequence>MARIGSSDSTPWVLRGRHGGRVSRGGANAVATATPLQLVSPPARGGGTRALSVTSDGQRNGGS</sequence>
<evidence type="ECO:0000313" key="3">
    <source>
        <dbReference type="Proteomes" id="UP000479710"/>
    </source>
</evidence>
<accession>A0A6G1CS33</accession>
<evidence type="ECO:0000313" key="2">
    <source>
        <dbReference type="EMBL" id="KAF0902889.1"/>
    </source>
</evidence>
<evidence type="ECO:0000256" key="1">
    <source>
        <dbReference type="SAM" id="MobiDB-lite"/>
    </source>
</evidence>
<dbReference type="EMBL" id="SPHZ02000008">
    <property type="protein sequence ID" value="KAF0902889.1"/>
    <property type="molecule type" value="Genomic_DNA"/>
</dbReference>
<reference evidence="2 3" key="1">
    <citation type="submission" date="2019-11" db="EMBL/GenBank/DDBJ databases">
        <title>Whole genome sequence of Oryza granulata.</title>
        <authorList>
            <person name="Li W."/>
        </authorList>
    </citation>
    <scope>NUCLEOTIDE SEQUENCE [LARGE SCALE GENOMIC DNA]</scope>
    <source>
        <strain evidence="3">cv. Menghai</strain>
        <tissue evidence="2">Leaf</tissue>
    </source>
</reference>
<organism evidence="2 3">
    <name type="scientific">Oryza meyeriana var. granulata</name>
    <dbReference type="NCBI Taxonomy" id="110450"/>
    <lineage>
        <taxon>Eukaryota</taxon>
        <taxon>Viridiplantae</taxon>
        <taxon>Streptophyta</taxon>
        <taxon>Embryophyta</taxon>
        <taxon>Tracheophyta</taxon>
        <taxon>Spermatophyta</taxon>
        <taxon>Magnoliopsida</taxon>
        <taxon>Liliopsida</taxon>
        <taxon>Poales</taxon>
        <taxon>Poaceae</taxon>
        <taxon>BOP clade</taxon>
        <taxon>Oryzoideae</taxon>
        <taxon>Oryzeae</taxon>
        <taxon>Oryzinae</taxon>
        <taxon>Oryza</taxon>
        <taxon>Oryza meyeriana</taxon>
    </lineage>
</organism>
<proteinExistence type="predicted"/>
<dbReference type="AlphaFoldDB" id="A0A6G1CS33"/>
<feature type="region of interest" description="Disordered" evidence="1">
    <location>
        <begin position="1"/>
        <end position="63"/>
    </location>
</feature>
<feature type="compositionally biased region" description="Polar residues" evidence="1">
    <location>
        <begin position="1"/>
        <end position="10"/>
    </location>
</feature>
<dbReference type="Proteomes" id="UP000479710">
    <property type="component" value="Unassembled WGS sequence"/>
</dbReference>
<feature type="compositionally biased region" description="Polar residues" evidence="1">
    <location>
        <begin position="51"/>
        <end position="63"/>
    </location>
</feature>
<name>A0A6G1CS33_9ORYZ</name>
<gene>
    <name evidence="2" type="ORF">E2562_019829</name>
</gene>
<comment type="caution">
    <text evidence="2">The sequence shown here is derived from an EMBL/GenBank/DDBJ whole genome shotgun (WGS) entry which is preliminary data.</text>
</comment>
<keyword evidence="3" id="KW-1185">Reference proteome</keyword>